<comment type="caution">
    <text evidence="13">The sequence shown here is derived from an EMBL/GenBank/DDBJ whole genome shotgun (WGS) entry which is preliminary data.</text>
</comment>
<keyword evidence="4 11" id="KW-0732">Signal</keyword>
<keyword evidence="14" id="KW-1185">Reference proteome</keyword>
<dbReference type="InterPro" id="IPR051487">
    <property type="entry name" value="Ser/Thr_Proteases_Immune/Dev"/>
</dbReference>
<keyword evidence="2" id="KW-0964">Secreted</keyword>
<evidence type="ECO:0000256" key="7">
    <source>
        <dbReference type="ARBA" id="ARBA00023145"/>
    </source>
</evidence>
<dbReference type="InterPro" id="IPR043504">
    <property type="entry name" value="Peptidase_S1_PA_chymotrypsin"/>
</dbReference>
<comment type="similarity">
    <text evidence="9">Belongs to the peptidase S1 family. CLIP subfamily.</text>
</comment>
<dbReference type="GO" id="GO:0004252">
    <property type="term" value="F:serine-type endopeptidase activity"/>
    <property type="evidence" value="ECO:0007669"/>
    <property type="project" value="InterPro"/>
</dbReference>
<dbReference type="SMART" id="SM00020">
    <property type="entry name" value="Tryp_SPc"/>
    <property type="match status" value="1"/>
</dbReference>
<evidence type="ECO:0000259" key="12">
    <source>
        <dbReference type="PROSITE" id="PS50240"/>
    </source>
</evidence>
<evidence type="ECO:0000256" key="11">
    <source>
        <dbReference type="SAM" id="SignalP"/>
    </source>
</evidence>
<evidence type="ECO:0000313" key="13">
    <source>
        <dbReference type="EMBL" id="KAI8036347.1"/>
    </source>
</evidence>
<feature type="signal peptide" evidence="11">
    <location>
        <begin position="1"/>
        <end position="22"/>
    </location>
</feature>
<evidence type="ECO:0000256" key="9">
    <source>
        <dbReference type="ARBA" id="ARBA00024195"/>
    </source>
</evidence>
<accession>A0A9Q0BKZ7</accession>
<dbReference type="SUPFAM" id="SSF50494">
    <property type="entry name" value="Trypsin-like serine proteases"/>
    <property type="match status" value="1"/>
</dbReference>
<dbReference type="InterPro" id="IPR001254">
    <property type="entry name" value="Trypsin_dom"/>
</dbReference>
<dbReference type="InterPro" id="IPR009003">
    <property type="entry name" value="Peptidase_S1_PA"/>
</dbReference>
<feature type="chain" id="PRO_5040130551" description="Peptidase S1 domain-containing protein" evidence="11">
    <location>
        <begin position="23"/>
        <end position="290"/>
    </location>
</feature>
<keyword evidence="8" id="KW-1015">Disulfide bond</keyword>
<keyword evidence="7" id="KW-0865">Zymogen</keyword>
<name>A0A9Q0BKZ7_9MUSC</name>
<evidence type="ECO:0000256" key="10">
    <source>
        <dbReference type="RuleBase" id="RU363034"/>
    </source>
</evidence>
<dbReference type="Pfam" id="PF00089">
    <property type="entry name" value="Trypsin"/>
    <property type="match status" value="1"/>
</dbReference>
<evidence type="ECO:0000256" key="4">
    <source>
        <dbReference type="ARBA" id="ARBA00022729"/>
    </source>
</evidence>
<keyword evidence="5 10" id="KW-0378">Hydrolase</keyword>
<keyword evidence="3 10" id="KW-0645">Protease</keyword>
<dbReference type="PROSITE" id="PS00134">
    <property type="entry name" value="TRYPSIN_HIS"/>
    <property type="match status" value="1"/>
</dbReference>
<evidence type="ECO:0000256" key="2">
    <source>
        <dbReference type="ARBA" id="ARBA00022525"/>
    </source>
</evidence>
<evidence type="ECO:0000313" key="14">
    <source>
        <dbReference type="Proteomes" id="UP001059596"/>
    </source>
</evidence>
<feature type="domain" description="Peptidase S1" evidence="12">
    <location>
        <begin position="39"/>
        <end position="277"/>
    </location>
</feature>
<keyword evidence="6 10" id="KW-0720">Serine protease</keyword>
<dbReference type="EMBL" id="JAMKOV010000021">
    <property type="protein sequence ID" value="KAI8036347.1"/>
    <property type="molecule type" value="Genomic_DNA"/>
</dbReference>
<dbReference type="InterPro" id="IPR033116">
    <property type="entry name" value="TRYPSIN_SER"/>
</dbReference>
<evidence type="ECO:0000256" key="8">
    <source>
        <dbReference type="ARBA" id="ARBA00023157"/>
    </source>
</evidence>
<dbReference type="PROSITE" id="PS50240">
    <property type="entry name" value="TRYPSIN_DOM"/>
    <property type="match status" value="1"/>
</dbReference>
<organism evidence="13 14">
    <name type="scientific">Drosophila gunungcola</name>
    <name type="common">fruit fly</name>
    <dbReference type="NCBI Taxonomy" id="103775"/>
    <lineage>
        <taxon>Eukaryota</taxon>
        <taxon>Metazoa</taxon>
        <taxon>Ecdysozoa</taxon>
        <taxon>Arthropoda</taxon>
        <taxon>Hexapoda</taxon>
        <taxon>Insecta</taxon>
        <taxon>Pterygota</taxon>
        <taxon>Neoptera</taxon>
        <taxon>Endopterygota</taxon>
        <taxon>Diptera</taxon>
        <taxon>Brachycera</taxon>
        <taxon>Muscomorpha</taxon>
        <taxon>Ephydroidea</taxon>
        <taxon>Drosophilidae</taxon>
        <taxon>Drosophila</taxon>
        <taxon>Sophophora</taxon>
    </lineage>
</organism>
<dbReference type="InterPro" id="IPR001314">
    <property type="entry name" value="Peptidase_S1A"/>
</dbReference>
<evidence type="ECO:0000256" key="5">
    <source>
        <dbReference type="ARBA" id="ARBA00022801"/>
    </source>
</evidence>
<dbReference type="PROSITE" id="PS00135">
    <property type="entry name" value="TRYPSIN_SER"/>
    <property type="match status" value="1"/>
</dbReference>
<dbReference type="PRINTS" id="PR00722">
    <property type="entry name" value="CHYMOTRYPSIN"/>
</dbReference>
<dbReference type="CDD" id="cd00190">
    <property type="entry name" value="Tryp_SPc"/>
    <property type="match status" value="1"/>
</dbReference>
<dbReference type="AlphaFoldDB" id="A0A9Q0BKZ7"/>
<dbReference type="FunFam" id="2.40.10.10:FF:000146">
    <property type="entry name" value="Serine protease 53"/>
    <property type="match status" value="1"/>
</dbReference>
<dbReference type="GO" id="GO:0005576">
    <property type="term" value="C:extracellular region"/>
    <property type="evidence" value="ECO:0007669"/>
    <property type="project" value="UniProtKB-SubCell"/>
</dbReference>
<evidence type="ECO:0000256" key="1">
    <source>
        <dbReference type="ARBA" id="ARBA00004613"/>
    </source>
</evidence>
<evidence type="ECO:0000256" key="3">
    <source>
        <dbReference type="ARBA" id="ARBA00022670"/>
    </source>
</evidence>
<gene>
    <name evidence="13" type="ORF">M5D96_010940</name>
</gene>
<reference evidence="13" key="1">
    <citation type="journal article" date="2023" name="Genome Biol. Evol.">
        <title>Long-read-based Genome Assembly of Drosophila gunungcola Reveals Fewer Chemosensory Genes in Flower-breeding Species.</title>
        <authorList>
            <person name="Negi A."/>
            <person name="Liao B.Y."/>
            <person name="Yeh S.D."/>
        </authorList>
    </citation>
    <scope>NUCLEOTIDE SEQUENCE</scope>
    <source>
        <strain evidence="13">Sukarami</strain>
    </source>
</reference>
<protein>
    <recommendedName>
        <fullName evidence="12">Peptidase S1 domain-containing protein</fullName>
    </recommendedName>
</protein>
<dbReference type="GO" id="GO:0006508">
    <property type="term" value="P:proteolysis"/>
    <property type="evidence" value="ECO:0007669"/>
    <property type="project" value="UniProtKB-KW"/>
</dbReference>
<dbReference type="PANTHER" id="PTHR24256">
    <property type="entry name" value="TRYPTASE-RELATED"/>
    <property type="match status" value="1"/>
</dbReference>
<comment type="subcellular location">
    <subcellularLocation>
        <location evidence="1">Secreted</location>
    </subcellularLocation>
</comment>
<dbReference type="Proteomes" id="UP001059596">
    <property type="component" value="Unassembled WGS sequence"/>
</dbReference>
<evidence type="ECO:0000256" key="6">
    <source>
        <dbReference type="ARBA" id="ARBA00022825"/>
    </source>
</evidence>
<proteinExistence type="inferred from homology"/>
<sequence>MRGVIIAIAALVIWVFCLQVTAEYLEDYCGFAGGISLKVSGGQDAIINSNPWMAFIHSSTELICGGTLITRRFVLTAAHCVNEGMAVKVRLGEYDETTTVDCVNGDCIPVAEEFNVDMGIRHGKFSEEGNQHDIALLRLDRAVTYKRHIKPICIILDTSDKTAFERLEWFVAMGWGETKSNRKKGPLKTVILQRFNNERCWESFTRLVHENQFCAGSREGDTCNGDSGGPLIRHVTHMGMLKAAQFGVVSYGSRDCTGIGVYTSVMDYADWIATVVRMNTDTAAPRMPRT</sequence>
<dbReference type="InterPro" id="IPR018114">
    <property type="entry name" value="TRYPSIN_HIS"/>
</dbReference>
<dbReference type="Gene3D" id="2.40.10.10">
    <property type="entry name" value="Trypsin-like serine proteases"/>
    <property type="match status" value="2"/>
</dbReference>